<evidence type="ECO:0000259" key="4">
    <source>
        <dbReference type="PROSITE" id="PS50878"/>
    </source>
</evidence>
<dbReference type="GO" id="GO:0003964">
    <property type="term" value="F:RNA-directed DNA polymerase activity"/>
    <property type="evidence" value="ECO:0007669"/>
    <property type="project" value="UniProtKB-EC"/>
</dbReference>
<evidence type="ECO:0000313" key="6">
    <source>
        <dbReference type="Ensembl" id="ENSRNOP00000029694.2"/>
    </source>
</evidence>
<dbReference type="InterPro" id="IPR042178">
    <property type="entry name" value="Serpin_sf_1"/>
</dbReference>
<protein>
    <recommendedName>
        <fullName evidence="1">RNA-directed DNA polymerase</fullName>
        <ecNumber evidence="1">2.7.7.49</ecNumber>
    </recommendedName>
</protein>
<dbReference type="AlphaFoldDB" id="Q7TP87"/>
<dbReference type="EC" id="2.7.7.49" evidence="1"/>
<dbReference type="SUPFAM" id="SSF56672">
    <property type="entry name" value="DNA/RNA polymerases"/>
    <property type="match status" value="1"/>
</dbReference>
<dbReference type="EMBL" id="AY325155">
    <property type="protein sequence ID" value="AAP92556.1"/>
    <property type="molecule type" value="mRNA"/>
</dbReference>
<evidence type="ECO:0000313" key="5">
    <source>
        <dbReference type="EMBL" id="AAP92556.1"/>
    </source>
</evidence>
<evidence type="ECO:0000313" key="7">
    <source>
        <dbReference type="Proteomes" id="UP000002494"/>
    </source>
</evidence>
<dbReference type="Proteomes" id="UP000002494">
    <property type="component" value="Chromosome 6"/>
</dbReference>
<organism evidence="5">
    <name type="scientific">Rattus norvegicus</name>
    <name type="common">Rat</name>
    <dbReference type="NCBI Taxonomy" id="10116"/>
    <lineage>
        <taxon>Eukaryota</taxon>
        <taxon>Metazoa</taxon>
        <taxon>Chordata</taxon>
        <taxon>Craniata</taxon>
        <taxon>Vertebrata</taxon>
        <taxon>Euteleostomi</taxon>
        <taxon>Mammalia</taxon>
        <taxon>Eutheria</taxon>
        <taxon>Euarchontoglires</taxon>
        <taxon>Glires</taxon>
        <taxon>Rodentia</taxon>
        <taxon>Myomorpha</taxon>
        <taxon>Muroidea</taxon>
        <taxon>Muridae</taxon>
        <taxon>Murinae</taxon>
        <taxon>Rattus</taxon>
    </lineage>
</organism>
<dbReference type="SMART" id="SM00093">
    <property type="entry name" value="SERPIN"/>
    <property type="match status" value="1"/>
</dbReference>
<evidence type="ECO:0000256" key="1">
    <source>
        <dbReference type="ARBA" id="ARBA00012493"/>
    </source>
</evidence>
<dbReference type="HOGENOM" id="CLU_394293_0_0_1"/>
<accession>Q7TP87</accession>
<dbReference type="FunFam" id="3.30.497.10:FF:000001">
    <property type="entry name" value="Serine protease inhibitor"/>
    <property type="match status" value="1"/>
</dbReference>
<sequence>MERRGQIVHKVNRSRSCSAECNVSPSQDKSVICLSESRGVTGIFIKESKGSVSGAKDGTLGKHPEVQKDQDSKKQLDSGTLASINTDFALSLYKQLALKNPDTNIVFSPLSIATSLASLSLGTKGNTLQEILEGLKFNLTETPEADILKNYRDLLHRLSQPGGQGQISRSNALFVEKHLQFLNVFKEKTRSLYLTEVFTANFQEPCEARKLINDYMRIQSQGGNQGNGLRAGGKDINDDVEFPPLYSILQRKYTPFVCQHHCWGQDKRYTVKSGIANLTLYSSPQPGHFYSIPGPKPAEEGRGMQMLSFIAFLKVDTHFSASEYQVLLKSPRPDGFSAEFYQTFIEDLIPILSKLFHKIETDGALPNSCYEATITLIPKPHKDPTKKENFRPISLMNIDAEILNKILANRIQEHIKTIIHHDQVGFIPGMQRWFNIQKTINVIHYINKLKEKNHMIISLGAEKAFDKIQHPFMIKVLERIGIQGPYLNKVKAIYSKPVANIKLNGEKLEAIPLKSGTRQDCPLSPYLFNIVLEVLARAIRQQKEVKGIQIGKEEVKISLFADDMIVYLSDPKSSTRELLKLINNFSKVAGYKINSNKSVAFLYTKEKQAEKEIRETTPFIIDPNNIKYLGVTLTKQVKDLYNKNFKTLKKEIEEDLKRWKDLPCSWIGRINIVKMAIYQKRSTDSMQSPLKYQSSSSKS</sequence>
<dbReference type="PaxDb" id="10116-ENSRNOP00000029694"/>
<dbReference type="Ensembl" id="ENSRNOT00000033897.4">
    <property type="protein sequence ID" value="ENSRNOP00000029694.2"/>
    <property type="gene ID" value="ENSRNOG00000067917.2"/>
</dbReference>
<name>Q7TP87_RAT</name>
<dbReference type="InterPro" id="IPR036186">
    <property type="entry name" value="Serpin_sf"/>
</dbReference>
<feature type="domain" description="Reverse transcriptase" evidence="4">
    <location>
        <begin position="358"/>
        <end position="633"/>
    </location>
</feature>
<dbReference type="GeneTree" id="ENSGT01150000286925"/>
<dbReference type="eggNOG" id="KOG1075">
    <property type="taxonomic scope" value="Eukaryota"/>
</dbReference>
<dbReference type="Pfam" id="PF00079">
    <property type="entry name" value="Serpin"/>
    <property type="match status" value="1"/>
</dbReference>
<dbReference type="PANTHER" id="PTHR19446">
    <property type="entry name" value="REVERSE TRANSCRIPTASES"/>
    <property type="match status" value="1"/>
</dbReference>
<reference evidence="6 7" key="2">
    <citation type="journal article" date="2004" name="Nature">
        <title>Genome sequence of the Brown Norway rat yields insights into mammalian evolution.</title>
        <authorList>
            <consortium name="Rat Genome Sequencing Project Consortium"/>
            <person name="Gibbs R.A."/>
            <person name="Weinstock G.M."/>
            <person name="Metzker M.L."/>
            <person name="Muzny D.M."/>
            <person name="Sodergren E.J."/>
            <person name="Scherer S."/>
            <person name="Scott G."/>
            <person name="Steffen D."/>
            <person name="Worley K.C."/>
            <person name="Burch P.E."/>
            <person name="Okwuonu G."/>
            <person name="Hines S."/>
            <person name="Lewis L."/>
            <person name="Deramo C."/>
            <person name="Delgado O."/>
            <person name="Dugan-Rocha S."/>
            <person name="Miner G."/>
            <person name="Morgan M."/>
            <person name="Hawes A."/>
            <person name="Gill R."/>
            <person name="Holt R.A."/>
            <person name="Adams M.D."/>
            <person name="Amanatides P.G."/>
            <person name="Baden-Tillson H."/>
            <person name="Barnstead M."/>
            <person name="Chin S."/>
            <person name="Evans C.A."/>
            <person name="Ferriera S."/>
            <person name="Fosler C."/>
            <person name="Glodek A."/>
            <person name="Gu Z."/>
            <person name="Jennings D."/>
            <person name="Kraft C.L."/>
            <person name="Nguyen T."/>
            <person name="Pfannkoch C.M."/>
            <person name="Sitter C."/>
            <person name="Sutton G.G."/>
            <person name="Venter J.C."/>
            <person name="Woodage T."/>
            <person name="Smith D."/>
            <person name="Lee H.-M."/>
            <person name="Gustafson E."/>
            <person name="Cahill P."/>
            <person name="Kana A."/>
            <person name="Doucette-Stamm L."/>
            <person name="Weinstock K."/>
            <person name="Fechtel K."/>
            <person name="Weiss R.B."/>
            <person name="Dunn D.M."/>
            <person name="Green E.D."/>
            <person name="Blakesley R.W."/>
            <person name="Bouffard G.G."/>
            <person name="De Jong P.J."/>
            <person name="Osoegawa K."/>
            <person name="Zhu B."/>
            <person name="Marra M."/>
            <person name="Schein J."/>
            <person name="Bosdet I."/>
            <person name="Fjell C."/>
            <person name="Jones S."/>
            <person name="Krzywinski M."/>
            <person name="Mathewson C."/>
            <person name="Siddiqui A."/>
            <person name="Wye N."/>
            <person name="McPherson J."/>
            <person name="Zhao S."/>
            <person name="Fraser C.M."/>
            <person name="Shetty J."/>
            <person name="Shatsman S."/>
            <person name="Geer K."/>
            <person name="Chen Y."/>
            <person name="Abramzon S."/>
            <person name="Nierman W.C."/>
            <person name="Havlak P.H."/>
            <person name="Chen R."/>
            <person name="Durbin K.J."/>
            <person name="Egan A."/>
            <person name="Ren Y."/>
            <person name="Song X.-Z."/>
            <person name="Li B."/>
            <person name="Liu Y."/>
            <person name="Qin X."/>
            <person name="Cawley S."/>
            <person name="Cooney A.J."/>
            <person name="D'Souza L.M."/>
            <person name="Martin K."/>
            <person name="Wu J.Q."/>
            <person name="Gonzalez-Garay M.L."/>
            <person name="Jackson A.R."/>
            <person name="Kalafus K.J."/>
            <person name="McLeod M.P."/>
            <person name="Milosavljevic A."/>
            <person name="Virk D."/>
            <person name="Volkov A."/>
            <person name="Wheeler D.A."/>
            <person name="Zhang Z."/>
            <person name="Bailey J.A."/>
            <person name="Eichler E.E."/>
            <person name="Tuzun E."/>
            <person name="Birney E."/>
            <person name="Mongin E."/>
            <person name="Ureta-Vidal A."/>
            <person name="Woodwark C."/>
            <person name="Zdobnov E."/>
            <person name="Bork P."/>
            <person name="Suyama M."/>
            <person name="Torrents D."/>
            <person name="Alexandersson M."/>
            <person name="Trask B.J."/>
            <person name="Young J.M."/>
            <person name="Huang H."/>
            <person name="Wang H."/>
            <person name="Xing H."/>
            <person name="Daniels S."/>
            <person name="Gietzen D."/>
            <person name="Schmidt J."/>
            <person name="Stevens K."/>
            <person name="Vitt U."/>
            <person name="Wingrove J."/>
            <person name="Camara F."/>
            <person name="Mar Alba M."/>
            <person name="Abril J.F."/>
            <person name="Guigo R."/>
            <person name="Smit A."/>
            <person name="Dubchak I."/>
            <person name="Rubin E.M."/>
            <person name="Couronne O."/>
            <person name="Poliakov A."/>
            <person name="Huebner N."/>
            <person name="Ganten D."/>
            <person name="Goesele C."/>
            <person name="Hummel O."/>
            <person name="Kreitler T."/>
            <person name="Lee Y.-A."/>
            <person name="Monti J."/>
            <person name="Schulz H."/>
            <person name="Zimdahl H."/>
            <person name="Himmelbauer H."/>
            <person name="Lehrach H."/>
            <person name="Jacob H.J."/>
            <person name="Bromberg S."/>
            <person name="Gullings-Handley J."/>
            <person name="Jensen-Seaman M.I."/>
            <person name="Kwitek A.E."/>
            <person name="Lazar J."/>
            <person name="Pasko D."/>
            <person name="Tonellato P.J."/>
            <person name="Twigger S."/>
            <person name="Ponting C.P."/>
            <person name="Duarte J.M."/>
            <person name="Rice S."/>
            <person name="Goodstadt L."/>
            <person name="Beatson S.A."/>
            <person name="Emes R.D."/>
            <person name="Winter E.E."/>
            <person name="Webber C."/>
            <person name="Brandt P."/>
            <person name="Nyakatura G."/>
            <person name="Adetobi M."/>
            <person name="Chiaromonte F."/>
            <person name="Elnitski L."/>
            <person name="Eswara P."/>
            <person name="Hardison R.C."/>
            <person name="Hou M."/>
            <person name="Kolbe D."/>
            <person name="Makova K."/>
            <person name="Miller W."/>
            <person name="Nekrutenko A."/>
            <person name="Riemer C."/>
            <person name="Schwartz S."/>
            <person name="Taylor J."/>
            <person name="Yang S."/>
            <person name="Zhang Y."/>
            <person name="Lindpaintner K."/>
            <person name="Andrews T.D."/>
            <person name="Caccamo M."/>
            <person name="Clamp M."/>
            <person name="Clarke L."/>
            <person name="Curwen V."/>
            <person name="Durbin R.M."/>
            <person name="Eyras E."/>
            <person name="Searle S.M."/>
            <person name="Cooper G.M."/>
            <person name="Batzoglou S."/>
            <person name="Brudno M."/>
            <person name="Sidow A."/>
            <person name="Stone E.A."/>
            <person name="Payseur B.A."/>
            <person name="Bourque G."/>
            <person name="Lopez-Otin C."/>
            <person name="Puente X.S."/>
            <person name="Chakrabarti K."/>
            <person name="Chatterji S."/>
            <person name="Dewey C."/>
            <person name="Pachter L."/>
            <person name="Bray N."/>
            <person name="Yap V.B."/>
            <person name="Caspi A."/>
            <person name="Tesler G."/>
            <person name="Pevzner P.A."/>
            <person name="Haussler D."/>
            <person name="Roskin K.M."/>
            <person name="Baertsch R."/>
            <person name="Clawson H."/>
            <person name="Furey T.S."/>
            <person name="Hinrichs A.S."/>
            <person name="Karolchik D."/>
            <person name="Kent W.J."/>
            <person name="Rosenbloom K.R."/>
            <person name="Trumbower H."/>
            <person name="Weirauch M."/>
            <person name="Cooper D.N."/>
            <person name="Stenson P.D."/>
            <person name="Ma B."/>
            <person name="Brent M."/>
            <person name="Arumugam M."/>
            <person name="Shteynberg D."/>
            <person name="Copley R.R."/>
            <person name="Taylor M.S."/>
            <person name="Riethman H."/>
            <person name="Mudunuri U."/>
            <person name="Peterson J."/>
            <person name="Guyer M."/>
            <person name="Felsenfeld A."/>
            <person name="Old S."/>
            <person name="Mockrin S."/>
            <person name="Collins F.S."/>
        </authorList>
    </citation>
    <scope>NUCLEOTIDE SEQUENCE [LARGE SCALE GENOMIC DNA]</scope>
    <source>
        <strain evidence="6 7">Brown Norway</strain>
    </source>
</reference>
<dbReference type="ExpressionAtlas" id="Q7TP87">
    <property type="expression patterns" value="baseline and differential"/>
</dbReference>
<dbReference type="CDD" id="cd01650">
    <property type="entry name" value="RT_nLTR_like"/>
    <property type="match status" value="1"/>
</dbReference>
<feature type="compositionally biased region" description="Basic and acidic residues" evidence="3">
    <location>
        <begin position="59"/>
        <end position="76"/>
    </location>
</feature>
<dbReference type="Bgee" id="ENSRNOG00000010478">
    <property type="expression patterns" value="Expressed in liver and 18 other cell types or tissues"/>
</dbReference>
<reference evidence="5" key="1">
    <citation type="submission" date="2003-06" db="EMBL/GenBank/DDBJ databases">
        <title>Liver regeneration after PH.</title>
        <authorList>
            <person name="Xu C.S."/>
            <person name="Li W.Q."/>
            <person name="Li Y.C."/>
            <person name="Wang G.P."/>
            <person name="Chai L.Q."/>
            <person name="Yuan J.Y."/>
            <person name="Yang K.J."/>
            <person name="Yan H.M."/>
            <person name="Chang C.F."/>
            <person name="Zhao L.F."/>
            <person name="Ma H."/>
            <person name="Wang L."/>
            <person name="Wang S.F."/>
            <person name="Han H.P."/>
            <person name="Shi J.B."/>
            <person name="Rahman S."/>
            <person name="Wang Q.N."/>
            <person name="Zhang J.B."/>
        </authorList>
    </citation>
    <scope>NUCLEOTIDE SEQUENCE</scope>
</reference>
<proteinExistence type="evidence at transcript level"/>
<comment type="similarity">
    <text evidence="2">Belongs to the serpin family.</text>
</comment>
<dbReference type="PROSITE" id="PS50878">
    <property type="entry name" value="RT_POL"/>
    <property type="match status" value="1"/>
</dbReference>
<evidence type="ECO:0000256" key="2">
    <source>
        <dbReference type="RuleBase" id="RU000411"/>
    </source>
</evidence>
<dbReference type="Pfam" id="PF00078">
    <property type="entry name" value="RVT_1"/>
    <property type="match status" value="1"/>
</dbReference>
<reference evidence="6" key="3">
    <citation type="submission" date="2025-05" db="UniProtKB">
        <authorList>
            <consortium name="Ensembl"/>
        </authorList>
    </citation>
    <scope>IDENTIFICATION</scope>
    <source>
        <strain evidence="6">Brown Norway</strain>
    </source>
</reference>
<dbReference type="STRING" id="10116.ENSRNOP00000029694"/>
<dbReference type="InterPro" id="IPR000477">
    <property type="entry name" value="RT_dom"/>
</dbReference>
<evidence type="ECO:0000256" key="3">
    <source>
        <dbReference type="SAM" id="MobiDB-lite"/>
    </source>
</evidence>
<dbReference type="eggNOG" id="KOG2392">
    <property type="taxonomic scope" value="Eukaryota"/>
</dbReference>
<dbReference type="Gene3D" id="3.30.497.10">
    <property type="entry name" value="Antithrombin, subunit I, domain 2"/>
    <property type="match status" value="1"/>
</dbReference>
<dbReference type="InterPro" id="IPR023796">
    <property type="entry name" value="Serpin_dom"/>
</dbReference>
<feature type="region of interest" description="Disordered" evidence="3">
    <location>
        <begin position="51"/>
        <end position="76"/>
    </location>
</feature>
<dbReference type="SUPFAM" id="SSF56574">
    <property type="entry name" value="Serpins"/>
    <property type="match status" value="1"/>
</dbReference>
<keyword evidence="7" id="KW-1185">Reference proteome</keyword>
<dbReference type="InterPro" id="IPR043502">
    <property type="entry name" value="DNA/RNA_pol_sf"/>
</dbReference>